<dbReference type="OrthoDB" id="9794876at2"/>
<evidence type="ECO:0000313" key="3">
    <source>
        <dbReference type="EMBL" id="RAU17882.1"/>
    </source>
</evidence>
<keyword evidence="4" id="KW-1185">Reference proteome</keyword>
<comment type="similarity">
    <text evidence="1 2">Belongs to the UPF0102 family.</text>
</comment>
<dbReference type="SUPFAM" id="SSF52980">
    <property type="entry name" value="Restriction endonuclease-like"/>
    <property type="match status" value="1"/>
</dbReference>
<organism evidence="3 4">
    <name type="scientific">Nitrincola tibetensis</name>
    <dbReference type="NCBI Taxonomy" id="2219697"/>
    <lineage>
        <taxon>Bacteria</taxon>
        <taxon>Pseudomonadati</taxon>
        <taxon>Pseudomonadota</taxon>
        <taxon>Gammaproteobacteria</taxon>
        <taxon>Oceanospirillales</taxon>
        <taxon>Oceanospirillaceae</taxon>
        <taxon>Nitrincola</taxon>
    </lineage>
</organism>
<dbReference type="Proteomes" id="UP000250744">
    <property type="component" value="Unassembled WGS sequence"/>
</dbReference>
<comment type="caution">
    <text evidence="3">The sequence shown here is derived from an EMBL/GenBank/DDBJ whole genome shotgun (WGS) entry which is preliminary data.</text>
</comment>
<protein>
    <recommendedName>
        <fullName evidence="2">UPF0102 protein DN062_10980</fullName>
    </recommendedName>
</protein>
<dbReference type="Pfam" id="PF02021">
    <property type="entry name" value="UPF0102"/>
    <property type="match status" value="1"/>
</dbReference>
<reference evidence="3 4" key="1">
    <citation type="submission" date="2018-06" db="EMBL/GenBank/DDBJ databases">
        <title>Nitrincola tibetense sp. nov., isolated from Lake XuguoCo on Tibetan Plateau.</title>
        <authorList>
            <person name="Xing P."/>
        </authorList>
    </citation>
    <scope>NUCLEOTIDE SEQUENCE [LARGE SCALE GENOMIC DNA]</scope>
    <source>
        <strain evidence="4">xg18</strain>
    </source>
</reference>
<dbReference type="InterPro" id="IPR011335">
    <property type="entry name" value="Restrct_endonuc-II-like"/>
</dbReference>
<dbReference type="HAMAP" id="MF_00048">
    <property type="entry name" value="UPF0102"/>
    <property type="match status" value="1"/>
</dbReference>
<dbReference type="GO" id="GO:0003676">
    <property type="term" value="F:nucleic acid binding"/>
    <property type="evidence" value="ECO:0007669"/>
    <property type="project" value="InterPro"/>
</dbReference>
<dbReference type="NCBIfam" id="TIGR00252">
    <property type="entry name" value="YraN family protein"/>
    <property type="match status" value="1"/>
</dbReference>
<dbReference type="PANTHER" id="PTHR34039">
    <property type="entry name" value="UPF0102 PROTEIN YRAN"/>
    <property type="match status" value="1"/>
</dbReference>
<evidence type="ECO:0000256" key="1">
    <source>
        <dbReference type="ARBA" id="ARBA00006738"/>
    </source>
</evidence>
<dbReference type="AlphaFoldDB" id="A0A364NLD4"/>
<accession>A0A364NLD4</accession>
<gene>
    <name evidence="3" type="ORF">DN062_10980</name>
</gene>
<dbReference type="InterPro" id="IPR003509">
    <property type="entry name" value="UPF0102_YraN-like"/>
</dbReference>
<evidence type="ECO:0000313" key="4">
    <source>
        <dbReference type="Proteomes" id="UP000250744"/>
    </source>
</evidence>
<dbReference type="RefSeq" id="WP_112159371.1">
    <property type="nucleotide sequence ID" value="NZ_QKRX01000007.1"/>
</dbReference>
<name>A0A364NLD4_9GAMM</name>
<dbReference type="PANTHER" id="PTHR34039:SF1">
    <property type="entry name" value="UPF0102 PROTEIN YRAN"/>
    <property type="match status" value="1"/>
</dbReference>
<sequence length="116" mass="13677">MDRKNIGMDAERRAEEWLCNQGLMLLKRNARCRLGEIDLIMYDRDTIVFIEVRQRKHSQFGGAAASVDWQKQRKLIRTARYIMSGQTGWDGYPCRFDVVAFEGNQTPIWYKDAFRP</sequence>
<dbReference type="NCBIfam" id="NF009150">
    <property type="entry name" value="PRK12497.1-3"/>
    <property type="match status" value="1"/>
</dbReference>
<dbReference type="EMBL" id="QKRX01000007">
    <property type="protein sequence ID" value="RAU17882.1"/>
    <property type="molecule type" value="Genomic_DNA"/>
</dbReference>
<dbReference type="InterPro" id="IPR011856">
    <property type="entry name" value="tRNA_endonuc-like_dom_sf"/>
</dbReference>
<evidence type="ECO:0000256" key="2">
    <source>
        <dbReference type="HAMAP-Rule" id="MF_00048"/>
    </source>
</evidence>
<proteinExistence type="inferred from homology"/>
<dbReference type="Gene3D" id="3.40.1350.10">
    <property type="match status" value="1"/>
</dbReference>